<dbReference type="SUPFAM" id="SSF56542">
    <property type="entry name" value="Substrate-binding domain of HMG-CoA reductase"/>
    <property type="match status" value="1"/>
</dbReference>
<dbReference type="AlphaFoldDB" id="A0A644U6V5"/>
<dbReference type="InterPro" id="IPR009029">
    <property type="entry name" value="HMG_CoA_Rdtase_sub-bd_dom_sf"/>
</dbReference>
<dbReference type="PROSITE" id="PS50065">
    <property type="entry name" value="HMG_COA_REDUCTASE_4"/>
    <property type="match status" value="1"/>
</dbReference>
<name>A0A644U6V5_9ZZZZ</name>
<proteinExistence type="inferred from homology"/>
<dbReference type="EMBL" id="VSSQ01000082">
    <property type="protein sequence ID" value="MPL74674.1"/>
    <property type="molecule type" value="Genomic_DNA"/>
</dbReference>
<dbReference type="GO" id="GO:0004420">
    <property type="term" value="F:hydroxymethylglutaryl-CoA reductase (NADPH) activity"/>
    <property type="evidence" value="ECO:0007669"/>
    <property type="project" value="InterPro"/>
</dbReference>
<dbReference type="InterPro" id="IPR002202">
    <property type="entry name" value="HMG_CoA_Rdtase"/>
</dbReference>
<dbReference type="GO" id="GO:0140643">
    <property type="term" value="F:hydroxymethylglutaryl-CoA reductase (NADH) activity"/>
    <property type="evidence" value="ECO:0007669"/>
    <property type="project" value="UniProtKB-EC"/>
</dbReference>
<evidence type="ECO:0000256" key="1">
    <source>
        <dbReference type="ARBA" id="ARBA00007661"/>
    </source>
</evidence>
<dbReference type="InterPro" id="IPR023074">
    <property type="entry name" value="HMG_CoA_Rdtase_cat_sf"/>
</dbReference>
<dbReference type="SUPFAM" id="SSF55035">
    <property type="entry name" value="NAD-binding domain of HMG-CoA reductase"/>
    <property type="match status" value="1"/>
</dbReference>
<dbReference type="Gene3D" id="3.90.770.10">
    <property type="entry name" value="3-hydroxy-3-methylglutaryl-coenzyme A Reductase, Chain A, domain 2"/>
    <property type="match status" value="2"/>
</dbReference>
<evidence type="ECO:0000256" key="2">
    <source>
        <dbReference type="ARBA" id="ARBA00023002"/>
    </source>
</evidence>
<sequence length="443" mass="49014">MVEKKLISGFSKLSKDQKLSFIAAHMPNAEHIISDLKSYWHQDATVQKMFDEFSENTLTNYFFPYGVAPNVMINGNIMMVPMVIEESSVIAAAANSAKYWAGKGGFHSEILSTVKNGQVHFIWKGDFGRLKQLFPQLKDQLLQRTYPITANMEKRGGGVLDLELLDMTSKLKDYYQLSVKFDTRDSMGANFINSCLEEYASGLRAFVNESGLFEGEPLQVIMSILSNYTPECTVRTWVECGIEDFADIDDSLTAEEFVWKFEKAVQIALVDVHRAATHNKGIFNGVDAVALATGNDFRAIEACGHAWAARDGQYRSLTEIKVEGGRFHYSLTLPIAIGTVGGLTSLHPMARFSLHLLGNPSAPELMQIASVIGLANNFGAIKSLTTKGIQIGHMKMHLLNILNMFNAGESEKALAVEYFKNHKVSHNAVAGFLSSIRNGHAKN</sequence>
<dbReference type="InterPro" id="IPR004553">
    <property type="entry name" value="HMG_CoA_Rdtase_bac-typ"/>
</dbReference>
<dbReference type="CDD" id="cd00644">
    <property type="entry name" value="HMG-CoA_reductase_classII"/>
    <property type="match status" value="1"/>
</dbReference>
<dbReference type="EC" id="1.1.1.88" evidence="3"/>
<protein>
    <submittedName>
        <fullName evidence="3">3-hydroxy-3-methylglutaryl-coenzyme A reductase</fullName>
        <ecNumber evidence="3">1.1.1.88</ecNumber>
    </submittedName>
</protein>
<evidence type="ECO:0000313" key="3">
    <source>
        <dbReference type="EMBL" id="MPL74674.1"/>
    </source>
</evidence>
<dbReference type="PANTHER" id="PTHR10572:SF24">
    <property type="entry name" value="3-HYDROXY-3-METHYLGLUTARYL-COENZYME A REDUCTASE"/>
    <property type="match status" value="1"/>
</dbReference>
<gene>
    <name evidence="3" type="primary">mvaA_2</name>
    <name evidence="3" type="ORF">SDC9_20491</name>
</gene>
<accession>A0A644U6V5</accession>
<reference evidence="3" key="1">
    <citation type="submission" date="2019-08" db="EMBL/GenBank/DDBJ databases">
        <authorList>
            <person name="Kucharzyk K."/>
            <person name="Murdoch R.W."/>
            <person name="Higgins S."/>
            <person name="Loffler F."/>
        </authorList>
    </citation>
    <scope>NUCLEOTIDE SEQUENCE</scope>
</reference>
<organism evidence="3">
    <name type="scientific">bioreactor metagenome</name>
    <dbReference type="NCBI Taxonomy" id="1076179"/>
    <lineage>
        <taxon>unclassified sequences</taxon>
        <taxon>metagenomes</taxon>
        <taxon>ecological metagenomes</taxon>
    </lineage>
</organism>
<dbReference type="GO" id="GO:0015936">
    <property type="term" value="P:coenzyme A metabolic process"/>
    <property type="evidence" value="ECO:0007669"/>
    <property type="project" value="InterPro"/>
</dbReference>
<dbReference type="PANTHER" id="PTHR10572">
    <property type="entry name" value="3-HYDROXY-3-METHYLGLUTARYL-COENZYME A REDUCTASE"/>
    <property type="match status" value="1"/>
</dbReference>
<comment type="caution">
    <text evidence="3">The sequence shown here is derived from an EMBL/GenBank/DDBJ whole genome shotgun (WGS) entry which is preliminary data.</text>
</comment>
<keyword evidence="2 3" id="KW-0560">Oxidoreductase</keyword>
<dbReference type="Pfam" id="PF00368">
    <property type="entry name" value="HMG-CoA_red"/>
    <property type="match status" value="1"/>
</dbReference>
<comment type="similarity">
    <text evidence="1">Belongs to the HMG-CoA reductase family.</text>
</comment>
<dbReference type="InterPro" id="IPR009023">
    <property type="entry name" value="HMG_CoA_Rdtase_NAD(P)-bd_sf"/>
</dbReference>